<dbReference type="Proteomes" id="UP000271241">
    <property type="component" value="Unassembled WGS sequence"/>
</dbReference>
<dbReference type="AlphaFoldDB" id="A0A4P9XSM0"/>
<dbReference type="OrthoDB" id="262547at2759"/>
<keyword evidence="7" id="KW-1185">Reference proteome</keyword>
<feature type="transmembrane region" description="Helical" evidence="5">
    <location>
        <begin position="12"/>
        <end position="35"/>
    </location>
</feature>
<evidence type="ECO:0000256" key="4">
    <source>
        <dbReference type="ARBA" id="ARBA00023136"/>
    </source>
</evidence>
<evidence type="ECO:0000256" key="1">
    <source>
        <dbReference type="ARBA" id="ARBA00004141"/>
    </source>
</evidence>
<name>A0A4P9XSM0_9FUNG</name>
<dbReference type="InterPro" id="IPR003689">
    <property type="entry name" value="ZIP"/>
</dbReference>
<evidence type="ECO:0000313" key="7">
    <source>
        <dbReference type="Proteomes" id="UP000271241"/>
    </source>
</evidence>
<evidence type="ECO:0008006" key="8">
    <source>
        <dbReference type="Google" id="ProtNLM"/>
    </source>
</evidence>
<dbReference type="GO" id="GO:0046873">
    <property type="term" value="F:metal ion transmembrane transporter activity"/>
    <property type="evidence" value="ECO:0007669"/>
    <property type="project" value="InterPro"/>
</dbReference>
<keyword evidence="3 5" id="KW-1133">Transmembrane helix</keyword>
<organism evidence="6 7">
    <name type="scientific">Thamnocephalis sphaerospora</name>
    <dbReference type="NCBI Taxonomy" id="78915"/>
    <lineage>
        <taxon>Eukaryota</taxon>
        <taxon>Fungi</taxon>
        <taxon>Fungi incertae sedis</taxon>
        <taxon>Zoopagomycota</taxon>
        <taxon>Zoopagomycotina</taxon>
        <taxon>Zoopagomycetes</taxon>
        <taxon>Zoopagales</taxon>
        <taxon>Sigmoideomycetaceae</taxon>
        <taxon>Thamnocephalis</taxon>
    </lineage>
</organism>
<proteinExistence type="predicted"/>
<feature type="non-terminal residue" evidence="6">
    <location>
        <position position="1"/>
    </location>
</feature>
<dbReference type="STRING" id="78915.A0A4P9XSM0"/>
<evidence type="ECO:0000256" key="2">
    <source>
        <dbReference type="ARBA" id="ARBA00022692"/>
    </source>
</evidence>
<accession>A0A4P9XSM0</accession>
<feature type="transmembrane region" description="Helical" evidence="5">
    <location>
        <begin position="55"/>
        <end position="77"/>
    </location>
</feature>
<dbReference type="EMBL" id="KZ992610">
    <property type="protein sequence ID" value="RKP08360.1"/>
    <property type="molecule type" value="Genomic_DNA"/>
</dbReference>
<reference evidence="7" key="1">
    <citation type="journal article" date="2018" name="Nat. Microbiol.">
        <title>Leveraging single-cell genomics to expand the fungal tree of life.</title>
        <authorList>
            <person name="Ahrendt S.R."/>
            <person name="Quandt C.A."/>
            <person name="Ciobanu D."/>
            <person name="Clum A."/>
            <person name="Salamov A."/>
            <person name="Andreopoulos B."/>
            <person name="Cheng J.F."/>
            <person name="Woyke T."/>
            <person name="Pelin A."/>
            <person name="Henrissat B."/>
            <person name="Reynolds N.K."/>
            <person name="Benny G.L."/>
            <person name="Smith M.E."/>
            <person name="James T.Y."/>
            <person name="Grigoriev I.V."/>
        </authorList>
    </citation>
    <scope>NUCLEOTIDE SEQUENCE [LARGE SCALE GENOMIC DNA]</scope>
    <source>
        <strain evidence="7">RSA 1356</strain>
    </source>
</reference>
<evidence type="ECO:0000256" key="3">
    <source>
        <dbReference type="ARBA" id="ARBA00022989"/>
    </source>
</evidence>
<keyword evidence="2 5" id="KW-0812">Transmembrane</keyword>
<gene>
    <name evidence="6" type="ORF">THASP1DRAFT_10159</name>
</gene>
<feature type="non-terminal residue" evidence="6">
    <location>
        <position position="80"/>
    </location>
</feature>
<dbReference type="GO" id="GO:0016020">
    <property type="term" value="C:membrane"/>
    <property type="evidence" value="ECO:0007669"/>
    <property type="project" value="UniProtKB-SubCell"/>
</dbReference>
<keyword evidence="4 5" id="KW-0472">Membrane</keyword>
<comment type="subcellular location">
    <subcellularLocation>
        <location evidence="1">Membrane</location>
        <topology evidence="1">Multi-pass membrane protein</topology>
    </subcellularLocation>
</comment>
<dbReference type="Pfam" id="PF02535">
    <property type="entry name" value="Zip"/>
    <property type="match status" value="1"/>
</dbReference>
<sequence length="80" mass="8162">VALHKLPEGLIAFLGARTSAALGWPLITAILIHNIPDGLAISVPVYAATGSRFRAFLVAAVLGGLSQPLGALLGAFLTTQ</sequence>
<evidence type="ECO:0000313" key="6">
    <source>
        <dbReference type="EMBL" id="RKP08360.1"/>
    </source>
</evidence>
<protein>
    <recommendedName>
        <fullName evidence="8">Zinc/iron permease</fullName>
    </recommendedName>
</protein>
<evidence type="ECO:0000256" key="5">
    <source>
        <dbReference type="SAM" id="Phobius"/>
    </source>
</evidence>